<feature type="region of interest" description="Disordered" evidence="1">
    <location>
        <begin position="39"/>
        <end position="92"/>
    </location>
</feature>
<evidence type="ECO:0000256" key="1">
    <source>
        <dbReference type="SAM" id="MobiDB-lite"/>
    </source>
</evidence>
<dbReference type="EMBL" id="JAQQXR010000004">
    <property type="protein sequence ID" value="MDC8758284.1"/>
    <property type="molecule type" value="Genomic_DNA"/>
</dbReference>
<name>A0ABT5K056_9BURK</name>
<accession>A0ABT5K056</accession>
<dbReference type="RefSeq" id="WP_273670961.1">
    <property type="nucleotide sequence ID" value="NZ_JAQQXR010000004.1"/>
</dbReference>
<gene>
    <name evidence="2" type="ORF">OIK44_11855</name>
</gene>
<keyword evidence="3" id="KW-1185">Reference proteome</keyword>
<sequence>MELNMRFYLPRRRAIPAYAACTLALIGWMELARAATVAPPRRPVASQTIVAKPGEPAEMRARLTKKQSNAIRNKVNGNRDESANDAPTPDDN</sequence>
<reference evidence="2 3" key="1">
    <citation type="submission" date="2022-10" db="EMBL/GenBank/DDBJ databases">
        <title>Janthinobacterium sp. hw3 Genome sequencing.</title>
        <authorList>
            <person name="Park S."/>
        </authorList>
    </citation>
    <scope>NUCLEOTIDE SEQUENCE [LARGE SCALE GENOMIC DNA]</scope>
    <source>
        <strain evidence="3">hw3</strain>
    </source>
</reference>
<proteinExistence type="predicted"/>
<organism evidence="2 3">
    <name type="scientific">Janthinobacterium fluminis</name>
    <dbReference type="NCBI Taxonomy" id="2987524"/>
    <lineage>
        <taxon>Bacteria</taxon>
        <taxon>Pseudomonadati</taxon>
        <taxon>Pseudomonadota</taxon>
        <taxon>Betaproteobacteria</taxon>
        <taxon>Burkholderiales</taxon>
        <taxon>Oxalobacteraceae</taxon>
        <taxon>Janthinobacterium</taxon>
    </lineage>
</organism>
<evidence type="ECO:0000313" key="2">
    <source>
        <dbReference type="EMBL" id="MDC8758284.1"/>
    </source>
</evidence>
<dbReference type="Proteomes" id="UP001221208">
    <property type="component" value="Unassembled WGS sequence"/>
</dbReference>
<comment type="caution">
    <text evidence="2">The sequence shown here is derived from an EMBL/GenBank/DDBJ whole genome shotgun (WGS) entry which is preliminary data.</text>
</comment>
<evidence type="ECO:0000313" key="3">
    <source>
        <dbReference type="Proteomes" id="UP001221208"/>
    </source>
</evidence>
<protein>
    <submittedName>
        <fullName evidence="2">Uncharacterized protein</fullName>
    </submittedName>
</protein>